<dbReference type="EMBL" id="ADGK01000207">
    <property type="protein sequence ID" value="EFE22606.1"/>
    <property type="molecule type" value="Genomic_DNA"/>
</dbReference>
<proteinExistence type="predicted"/>
<gene>
    <name evidence="1" type="ORF">EDWATA_02395</name>
</gene>
<dbReference type="Proteomes" id="UP000003692">
    <property type="component" value="Unassembled WGS sequence"/>
</dbReference>
<protein>
    <submittedName>
        <fullName evidence="1">Uncharacterized protein</fullName>
    </submittedName>
</protein>
<accession>D4F6L4</accession>
<reference evidence="1 2" key="1">
    <citation type="submission" date="2010-02" db="EMBL/GenBank/DDBJ databases">
        <authorList>
            <person name="Weinstock G."/>
            <person name="Sodergren E."/>
            <person name="Clifton S."/>
            <person name="Fulton L."/>
            <person name="Fulton B."/>
            <person name="Courtney L."/>
            <person name="Fronick C."/>
            <person name="Harrison M."/>
            <person name="Strong C."/>
            <person name="Farmer C."/>
            <person name="Delahaunty K."/>
            <person name="Markovic C."/>
            <person name="Hall O."/>
            <person name="Minx P."/>
            <person name="Tomlinson C."/>
            <person name="Mitreva M."/>
            <person name="Nelson J."/>
            <person name="Hou S."/>
            <person name="Wollam A."/>
            <person name="Pepin K.H."/>
            <person name="Johnson M."/>
            <person name="Bhonagiri V."/>
            <person name="Zhang X."/>
            <person name="Suruliraj S."/>
            <person name="Warren W."/>
            <person name="Chinwalla A."/>
            <person name="Mardis E.R."/>
            <person name="Wilson R.K."/>
        </authorList>
    </citation>
    <scope>NUCLEOTIDE SEQUENCE [LARGE SCALE GENOMIC DNA]</scope>
    <source>
        <strain evidence="1 2">ATCC 23685</strain>
    </source>
</reference>
<evidence type="ECO:0000313" key="1">
    <source>
        <dbReference type="EMBL" id="EFE22606.1"/>
    </source>
</evidence>
<name>D4F6L4_EDWTA</name>
<comment type="caution">
    <text evidence="1">The sequence shown here is derived from an EMBL/GenBank/DDBJ whole genome shotgun (WGS) entry which is preliminary data.</text>
</comment>
<evidence type="ECO:0000313" key="2">
    <source>
        <dbReference type="Proteomes" id="UP000003692"/>
    </source>
</evidence>
<dbReference type="HOGENOM" id="CLU_3183067_0_0_6"/>
<sequence>MGITLLESACRYPGGLAQITPIIGVCAGGFSAAHHVPARAASHCEG</sequence>
<dbReference type="AlphaFoldDB" id="D4F6L4"/>
<organism evidence="1 2">
    <name type="scientific">Edwardsiella tarda ATCC 23685</name>
    <dbReference type="NCBI Taxonomy" id="500638"/>
    <lineage>
        <taxon>Bacteria</taxon>
        <taxon>Pseudomonadati</taxon>
        <taxon>Pseudomonadota</taxon>
        <taxon>Gammaproteobacteria</taxon>
        <taxon>Enterobacterales</taxon>
        <taxon>Hafniaceae</taxon>
        <taxon>Edwardsiella</taxon>
    </lineage>
</organism>